<dbReference type="Pfam" id="PF13193">
    <property type="entry name" value="AMP-binding_C"/>
    <property type="match status" value="1"/>
</dbReference>
<dbReference type="InterPro" id="IPR025110">
    <property type="entry name" value="AMP-bd_C"/>
</dbReference>
<keyword evidence="3" id="KW-0436">Ligase</keyword>
<evidence type="ECO:0000313" key="3">
    <source>
        <dbReference type="EMBL" id="UZP75248.1"/>
    </source>
</evidence>
<organism evidence="3 4">
    <name type="scientific">Candidatus Paraluminiphilus aquimaris</name>
    <dbReference type="NCBI Taxonomy" id="2518994"/>
    <lineage>
        <taxon>Bacteria</taxon>
        <taxon>Pseudomonadati</taxon>
        <taxon>Pseudomonadota</taxon>
        <taxon>Gammaproteobacteria</taxon>
        <taxon>Cellvibrionales</taxon>
        <taxon>Halieaceae</taxon>
        <taxon>Candidatus Paraluminiphilus</taxon>
    </lineage>
</organism>
<evidence type="ECO:0000259" key="2">
    <source>
        <dbReference type="Pfam" id="PF13193"/>
    </source>
</evidence>
<dbReference type="PANTHER" id="PTHR43767:SF1">
    <property type="entry name" value="NONRIBOSOMAL PEPTIDE SYNTHASE PES1 (EUROFUNG)-RELATED"/>
    <property type="match status" value="1"/>
</dbReference>
<dbReference type="Proteomes" id="UP001317963">
    <property type="component" value="Chromosome"/>
</dbReference>
<keyword evidence="4" id="KW-1185">Reference proteome</keyword>
<dbReference type="SUPFAM" id="SSF56801">
    <property type="entry name" value="Acetyl-CoA synthetase-like"/>
    <property type="match status" value="1"/>
</dbReference>
<dbReference type="InterPro" id="IPR042099">
    <property type="entry name" value="ANL_N_sf"/>
</dbReference>
<reference evidence="3 4" key="1">
    <citation type="submission" date="2019-02" db="EMBL/GenBank/DDBJ databases">
        <title>Halieaceae_genomes.</title>
        <authorList>
            <person name="Li S.-H."/>
        </authorList>
    </citation>
    <scope>NUCLEOTIDE SEQUENCE [LARGE SCALE GENOMIC DNA]</scope>
    <source>
        <strain evidence="3 4">JH123</strain>
    </source>
</reference>
<dbReference type="PANTHER" id="PTHR43767">
    <property type="entry name" value="LONG-CHAIN-FATTY-ACID--COA LIGASE"/>
    <property type="match status" value="1"/>
</dbReference>
<dbReference type="Pfam" id="PF00501">
    <property type="entry name" value="AMP-binding"/>
    <property type="match status" value="1"/>
</dbReference>
<dbReference type="EMBL" id="CP036501">
    <property type="protein sequence ID" value="UZP75248.1"/>
    <property type="molecule type" value="Genomic_DNA"/>
</dbReference>
<evidence type="ECO:0000313" key="4">
    <source>
        <dbReference type="Proteomes" id="UP001317963"/>
    </source>
</evidence>
<evidence type="ECO:0000259" key="1">
    <source>
        <dbReference type="Pfam" id="PF00501"/>
    </source>
</evidence>
<dbReference type="InterPro" id="IPR000873">
    <property type="entry name" value="AMP-dep_synth/lig_dom"/>
</dbReference>
<proteinExistence type="predicted"/>
<gene>
    <name evidence="3" type="ORF">E0F26_11095</name>
</gene>
<feature type="domain" description="AMP-dependent synthetase/ligase" evidence="1">
    <location>
        <begin position="10"/>
        <end position="377"/>
    </location>
</feature>
<dbReference type="InterPro" id="IPR020845">
    <property type="entry name" value="AMP-binding_CS"/>
</dbReference>
<protein>
    <submittedName>
        <fullName evidence="3">Long-chain-fatty-acid--CoA ligase</fullName>
    </submittedName>
</protein>
<accession>A0ABY6Q8L1</accession>
<feature type="domain" description="AMP-binding enzyme C-terminal" evidence="2">
    <location>
        <begin position="427"/>
        <end position="501"/>
    </location>
</feature>
<dbReference type="CDD" id="cd17631">
    <property type="entry name" value="FACL_FadD13-like"/>
    <property type="match status" value="1"/>
</dbReference>
<dbReference type="InterPro" id="IPR045851">
    <property type="entry name" value="AMP-bd_C_sf"/>
</dbReference>
<dbReference type="Gene3D" id="3.30.300.30">
    <property type="match status" value="1"/>
</dbReference>
<dbReference type="PROSITE" id="PS00455">
    <property type="entry name" value="AMP_BINDING"/>
    <property type="match status" value="1"/>
</dbReference>
<dbReference type="RefSeq" id="WP_279241729.1">
    <property type="nucleotide sequence ID" value="NZ_CP036501.1"/>
</dbReference>
<dbReference type="InterPro" id="IPR050237">
    <property type="entry name" value="ATP-dep_AMP-bd_enzyme"/>
</dbReference>
<sequence>MKTNIGLLLTKRAHLNPEREAYVESDGSRRFTFKELNNRSNRLANGLLASGLQKGDRVGLLLMNSVEFMESFFAIAKAGGVVVPLNWRLVADELEFILKDSGVKTLIFDNEFAETVADLEGRGDKTEINQWLHVLGGASEHACQPFAVSYDAYCAASATDEPTCGAEDDDMLYIMYTSGTTGLPKGVVHTHSTAMWGVFTIHATADYQGDERYIACLPMFHVGALTPLTINAYHGATTYVMRSFDPVAAWECVEREKITSGLMVPAMLNFMVQVPHFENYDWSSVRWFMTGAAPVPVALTQQFQEMGIDVTQVYGLTETCGPSCLMDSVNAVRKPESCGKPFFFTEVKVADSDGNELPIGEAGEMLVRGKHVMREYWNRPDATADTLVDGWLRTGDVGVMDDEGFFAIQDRIKDMIISGGENVYPAEIESVLQSHPGISEAGVIGQNSVRWGESPLAVVVKTDPTLTADEILAFCQDKLARFKQPKAVEFTDIIPRNPSGKILKRVLREQYPTEASE</sequence>
<name>A0ABY6Q8L1_9GAMM</name>
<dbReference type="NCBIfam" id="NF004837">
    <property type="entry name" value="PRK06187.1"/>
    <property type="match status" value="1"/>
</dbReference>
<dbReference type="GO" id="GO:0016874">
    <property type="term" value="F:ligase activity"/>
    <property type="evidence" value="ECO:0007669"/>
    <property type="project" value="UniProtKB-KW"/>
</dbReference>
<dbReference type="Gene3D" id="3.40.50.12780">
    <property type="entry name" value="N-terminal domain of ligase-like"/>
    <property type="match status" value="1"/>
</dbReference>